<dbReference type="Proteomes" id="UP001589774">
    <property type="component" value="Unassembled WGS sequence"/>
</dbReference>
<dbReference type="EMBL" id="JBHLWO010000002">
    <property type="protein sequence ID" value="MFC0318761.1"/>
    <property type="molecule type" value="Genomic_DNA"/>
</dbReference>
<reference evidence="2 3" key="1">
    <citation type="submission" date="2024-09" db="EMBL/GenBank/DDBJ databases">
        <authorList>
            <person name="Sun Q."/>
            <person name="Mori K."/>
        </authorList>
    </citation>
    <scope>NUCLEOTIDE SEQUENCE [LARGE SCALE GENOMIC DNA]</scope>
    <source>
        <strain evidence="2 3">CCM 7765</strain>
    </source>
</reference>
<dbReference type="SUPFAM" id="SSF47781">
    <property type="entry name" value="RuvA domain 2-like"/>
    <property type="match status" value="1"/>
</dbReference>
<evidence type="ECO:0000313" key="2">
    <source>
        <dbReference type="EMBL" id="MFC0318761.1"/>
    </source>
</evidence>
<gene>
    <name evidence="2" type="ORF">ACFFI0_10595</name>
</gene>
<proteinExistence type="predicted"/>
<comment type="caution">
    <text evidence="2">The sequence shown here is derived from an EMBL/GenBank/DDBJ whole genome shotgun (WGS) entry which is preliminary data.</text>
</comment>
<name>A0ABV6HJ76_9SPHI</name>
<evidence type="ECO:0000256" key="1">
    <source>
        <dbReference type="SAM" id="SignalP"/>
    </source>
</evidence>
<keyword evidence="3" id="KW-1185">Reference proteome</keyword>
<keyword evidence="2" id="KW-0238">DNA-binding</keyword>
<dbReference type="Gene3D" id="1.10.150.280">
    <property type="entry name" value="AF1531-like domain"/>
    <property type="match status" value="1"/>
</dbReference>
<evidence type="ECO:0000313" key="3">
    <source>
        <dbReference type="Proteomes" id="UP001589774"/>
    </source>
</evidence>
<dbReference type="RefSeq" id="WP_130857307.1">
    <property type="nucleotide sequence ID" value="NZ_JBHLWO010000002.1"/>
</dbReference>
<dbReference type="GO" id="GO:0003677">
    <property type="term" value="F:DNA binding"/>
    <property type="evidence" value="ECO:0007669"/>
    <property type="project" value="UniProtKB-KW"/>
</dbReference>
<dbReference type="Pfam" id="PF12836">
    <property type="entry name" value="HHH_3"/>
    <property type="match status" value="1"/>
</dbReference>
<feature type="signal peptide" evidence="1">
    <location>
        <begin position="1"/>
        <end position="20"/>
    </location>
</feature>
<organism evidence="2 3">
    <name type="scientific">Olivibacter oleidegradans</name>
    <dbReference type="NCBI Taxonomy" id="760123"/>
    <lineage>
        <taxon>Bacteria</taxon>
        <taxon>Pseudomonadati</taxon>
        <taxon>Bacteroidota</taxon>
        <taxon>Sphingobacteriia</taxon>
        <taxon>Sphingobacteriales</taxon>
        <taxon>Sphingobacteriaceae</taxon>
        <taxon>Olivibacter</taxon>
    </lineage>
</organism>
<accession>A0ABV6HJ76</accession>
<feature type="chain" id="PRO_5045415887" evidence="1">
    <location>
        <begin position="21"/>
        <end position="679"/>
    </location>
</feature>
<dbReference type="InterPro" id="IPR010994">
    <property type="entry name" value="RuvA_2-like"/>
</dbReference>
<sequence length="679" mass="78565">MLSKSVFFVFLFLLSHLATFCQTENTDLIEQLVESMADDLTEDYDYMELTERWNYYLKHPIDLNKTSNEELSELRFLSPLQVAAIINHRKLAGPYLTVYELQAVDGLDVETVRLLLPFVRVEPSSNWNMPAKEFLSSGRHDLMFRYGRILEKQNGYAIKDLNRSRYLGSADRLFGRYRYTVPQKLQLSLNMKKDAGEQFFNGAQRLGFDFYSGSLYLQNVKRWKHVVIGDYSLQFGQGLALWTGVSFGKGALVQHVARQGIGLRPYTSANEFSFFRGISATYSVKKWSITPFISYKRLSATFVDSLAGKANYSAIIENGLHRTPNEVSNRHNLKQLLFGTNVQYQRNSLTIGGNVFYTKLSGIIRPRTLLYNQYAFAGNDLSNASIYYHTYIHNMYLFGEVAHSFGSGLAYTNGIISSLSHDLSLVLQYRDYQKNYHAFYNQGLSEGSRAVNEKGFYTGLIFQPNKKVLWVAYADAFKFPWIRYRVDAPSDGQDLFTQLTLTPNKKLRYLLRYRFRNKAENGDSIHPTAALDRVQRQQIRAEAQYQVSSTIVFRNRFEYGFYKKAAHAEKGYLVYQDVIYKPQGMFSGNARVALFKTDGYNSRIYAFENDVLYASSFPFYSNKGIRYYLNLRCRIRRGMDFWCRYAASHYPTLQELGSGLDKIEGNRKSEIKMQLRFQF</sequence>
<protein>
    <submittedName>
        <fullName evidence="2">ComEA family DNA-binding protein</fullName>
    </submittedName>
</protein>
<keyword evidence="1" id="KW-0732">Signal</keyword>